<sequence>MAYYRIQLSDGSSHTVQAVRLRTDARSLYLEERTAGNWREVFANPLTDVSRVQRRFTENDGTWTWLNERLPAPIGGVRAW</sequence>
<dbReference type="EMBL" id="FQZK01000009">
    <property type="protein sequence ID" value="SHJ78844.1"/>
    <property type="molecule type" value="Genomic_DNA"/>
</dbReference>
<evidence type="ECO:0000313" key="1">
    <source>
        <dbReference type="EMBL" id="SHJ78844.1"/>
    </source>
</evidence>
<reference evidence="1 2" key="1">
    <citation type="submission" date="2016-11" db="EMBL/GenBank/DDBJ databases">
        <authorList>
            <person name="Jaros S."/>
            <person name="Januszkiewicz K."/>
            <person name="Wedrychowicz H."/>
        </authorList>
    </citation>
    <scope>NUCLEOTIDE SEQUENCE [LARGE SCALE GENOMIC DNA]</scope>
    <source>
        <strain evidence="1 2">CGMCC 4.5723</strain>
    </source>
</reference>
<accession>A0A1M6M5Q9</accession>
<gene>
    <name evidence="1" type="ORF">SAMN05421803_109205</name>
</gene>
<dbReference type="Proteomes" id="UP000184452">
    <property type="component" value="Unassembled WGS sequence"/>
</dbReference>
<dbReference type="RefSeq" id="WP_073380251.1">
    <property type="nucleotide sequence ID" value="NZ_FQZK01000009.1"/>
</dbReference>
<protein>
    <submittedName>
        <fullName evidence="1">Uncharacterized protein</fullName>
    </submittedName>
</protein>
<dbReference type="AlphaFoldDB" id="A0A1M6M5Q9"/>
<dbReference type="OrthoDB" id="3486002at2"/>
<evidence type="ECO:0000313" key="2">
    <source>
        <dbReference type="Proteomes" id="UP000184452"/>
    </source>
</evidence>
<name>A0A1M6M5Q9_9ACTN</name>
<proteinExistence type="predicted"/>
<keyword evidence="2" id="KW-1185">Reference proteome</keyword>
<organism evidence="1 2">
    <name type="scientific">Nocardiopsis flavescens</name>
    <dbReference type="NCBI Taxonomy" id="758803"/>
    <lineage>
        <taxon>Bacteria</taxon>
        <taxon>Bacillati</taxon>
        <taxon>Actinomycetota</taxon>
        <taxon>Actinomycetes</taxon>
        <taxon>Streptosporangiales</taxon>
        <taxon>Nocardiopsidaceae</taxon>
        <taxon>Nocardiopsis</taxon>
    </lineage>
</organism>